<dbReference type="Proteomes" id="UP000600247">
    <property type="component" value="Unassembled WGS sequence"/>
</dbReference>
<organism evidence="1 2">
    <name type="scientific">Paenibacillus radicis</name>
    <name type="common">ex Gao et al. 2016</name>
    <dbReference type="NCBI Taxonomy" id="1737354"/>
    <lineage>
        <taxon>Bacteria</taxon>
        <taxon>Bacillati</taxon>
        <taxon>Bacillota</taxon>
        <taxon>Bacilli</taxon>
        <taxon>Bacillales</taxon>
        <taxon>Paenibacillaceae</taxon>
        <taxon>Paenibacillus</taxon>
    </lineage>
</organism>
<dbReference type="RefSeq" id="WP_188887738.1">
    <property type="nucleotide sequence ID" value="NZ_BMHY01000001.1"/>
</dbReference>
<dbReference type="InterPro" id="IPR011990">
    <property type="entry name" value="TPR-like_helical_dom_sf"/>
</dbReference>
<comment type="caution">
    <text evidence="1">The sequence shown here is derived from an EMBL/GenBank/DDBJ whole genome shotgun (WGS) entry which is preliminary data.</text>
</comment>
<dbReference type="EMBL" id="BMHY01000001">
    <property type="protein sequence ID" value="GGG58509.1"/>
    <property type="molecule type" value="Genomic_DNA"/>
</dbReference>
<evidence type="ECO:0000313" key="1">
    <source>
        <dbReference type="EMBL" id="GGG58509.1"/>
    </source>
</evidence>
<gene>
    <name evidence="1" type="ORF">GCM10010918_09530</name>
</gene>
<dbReference type="Gene3D" id="1.25.40.10">
    <property type="entry name" value="Tetratricopeptide repeat domain"/>
    <property type="match status" value="1"/>
</dbReference>
<reference evidence="1 2" key="1">
    <citation type="journal article" date="2014" name="Int. J. Syst. Evol. Microbiol.">
        <title>Complete genome sequence of Corynebacterium casei LMG S-19264T (=DSM 44701T), isolated from a smear-ripened cheese.</title>
        <authorList>
            <consortium name="US DOE Joint Genome Institute (JGI-PGF)"/>
            <person name="Walter F."/>
            <person name="Albersmeier A."/>
            <person name="Kalinowski J."/>
            <person name="Ruckert C."/>
        </authorList>
    </citation>
    <scope>NUCLEOTIDE SEQUENCE [LARGE SCALE GENOMIC DNA]</scope>
    <source>
        <strain evidence="1 2">CGMCC 1.15286</strain>
    </source>
</reference>
<protein>
    <recommendedName>
        <fullName evidence="3">Tetratricopeptide repeat protein</fullName>
    </recommendedName>
</protein>
<proteinExistence type="predicted"/>
<evidence type="ECO:0000313" key="2">
    <source>
        <dbReference type="Proteomes" id="UP000600247"/>
    </source>
</evidence>
<evidence type="ECO:0008006" key="3">
    <source>
        <dbReference type="Google" id="ProtNLM"/>
    </source>
</evidence>
<keyword evidence="2" id="KW-1185">Reference proteome</keyword>
<dbReference type="AlphaFoldDB" id="A0A917LVW6"/>
<dbReference type="SUPFAM" id="SSF48452">
    <property type="entry name" value="TPR-like"/>
    <property type="match status" value="1"/>
</dbReference>
<sequence>MFQHLFDTMNEMLDQLICNYPNAVGAQKLQYEEQIQMLKQMSDSLVEQWIDFEEKLSGLLEWDQNTTEAGIMAASAAIPAMAVYAQPLAVATVEAGVAPEAGNASDQQLYDAELNMEVPYETAELLSKGQGYYKLFMFTHAASQFQTAVSQIPECNLARLFLAMTYMHLQEWSEAQRHFQLLVALTDYPKWRALGYNALGCIQAVHMNLEHAEQFFLKAHETCPSFKDSLTNLKCCKETPQQLSLFFGSTELCCL</sequence>
<name>A0A917LVW6_9BACL</name>
<accession>A0A917LVW6</accession>